<evidence type="ECO:0000313" key="4">
    <source>
        <dbReference type="EMBL" id="GAA3810567.1"/>
    </source>
</evidence>
<dbReference type="InterPro" id="IPR050832">
    <property type="entry name" value="Bact_Acetyltransf"/>
</dbReference>
<dbReference type="Gene3D" id="3.40.630.30">
    <property type="match status" value="1"/>
</dbReference>
<dbReference type="PROSITE" id="PS51186">
    <property type="entry name" value="GNAT"/>
    <property type="match status" value="1"/>
</dbReference>
<dbReference type="Proteomes" id="UP001501821">
    <property type="component" value="Unassembled WGS sequence"/>
</dbReference>
<evidence type="ECO:0000256" key="1">
    <source>
        <dbReference type="ARBA" id="ARBA00022679"/>
    </source>
</evidence>
<organism evidence="4 5">
    <name type="scientific">Nocardioides panacisoli</name>
    <dbReference type="NCBI Taxonomy" id="627624"/>
    <lineage>
        <taxon>Bacteria</taxon>
        <taxon>Bacillati</taxon>
        <taxon>Actinomycetota</taxon>
        <taxon>Actinomycetes</taxon>
        <taxon>Propionibacteriales</taxon>
        <taxon>Nocardioidaceae</taxon>
        <taxon>Nocardioides</taxon>
    </lineage>
</organism>
<comment type="caution">
    <text evidence="4">The sequence shown here is derived from an EMBL/GenBank/DDBJ whole genome shotgun (WGS) entry which is preliminary data.</text>
</comment>
<sequence length="161" mass="16839">MSGAAFAVGRVPIADTLALRAKVLRPGGPPESARVPGDDHPEAAAYAARDGGEIVGCVVLFPDPCPDLPGRAAGSWRIRGMATAIGWRGSGVGSAVLDAALAHVRAAGGDLVWCNARTPARTLYERAGFRQVGEEWIEGDFGLHVRMWCELAPDQPANLSV</sequence>
<keyword evidence="5" id="KW-1185">Reference proteome</keyword>
<evidence type="ECO:0000313" key="5">
    <source>
        <dbReference type="Proteomes" id="UP001501821"/>
    </source>
</evidence>
<dbReference type="SUPFAM" id="SSF55729">
    <property type="entry name" value="Acyl-CoA N-acyltransferases (Nat)"/>
    <property type="match status" value="1"/>
</dbReference>
<name>A0ABP7I4U6_9ACTN</name>
<dbReference type="InterPro" id="IPR016181">
    <property type="entry name" value="Acyl_CoA_acyltransferase"/>
</dbReference>
<keyword evidence="2" id="KW-0012">Acyltransferase</keyword>
<dbReference type="RefSeq" id="WP_344773232.1">
    <property type="nucleotide sequence ID" value="NZ_BAABAH010000003.1"/>
</dbReference>
<dbReference type="PANTHER" id="PTHR43877">
    <property type="entry name" value="AMINOALKYLPHOSPHONATE N-ACETYLTRANSFERASE-RELATED-RELATED"/>
    <property type="match status" value="1"/>
</dbReference>
<gene>
    <name evidence="4" type="ORF">GCM10022242_11440</name>
</gene>
<keyword evidence="1" id="KW-0808">Transferase</keyword>
<dbReference type="InterPro" id="IPR000182">
    <property type="entry name" value="GNAT_dom"/>
</dbReference>
<accession>A0ABP7I4U6</accession>
<evidence type="ECO:0000256" key="2">
    <source>
        <dbReference type="ARBA" id="ARBA00023315"/>
    </source>
</evidence>
<dbReference type="EMBL" id="BAABAH010000003">
    <property type="protein sequence ID" value="GAA3810567.1"/>
    <property type="molecule type" value="Genomic_DNA"/>
</dbReference>
<dbReference type="CDD" id="cd04301">
    <property type="entry name" value="NAT_SF"/>
    <property type="match status" value="1"/>
</dbReference>
<proteinExistence type="predicted"/>
<evidence type="ECO:0000259" key="3">
    <source>
        <dbReference type="PROSITE" id="PS51186"/>
    </source>
</evidence>
<dbReference type="Pfam" id="PF00583">
    <property type="entry name" value="Acetyltransf_1"/>
    <property type="match status" value="1"/>
</dbReference>
<protein>
    <submittedName>
        <fullName evidence="4">GNAT family N-acetyltransferase</fullName>
    </submittedName>
</protein>
<reference evidence="5" key="1">
    <citation type="journal article" date="2019" name="Int. J. Syst. Evol. Microbiol.">
        <title>The Global Catalogue of Microorganisms (GCM) 10K type strain sequencing project: providing services to taxonomists for standard genome sequencing and annotation.</title>
        <authorList>
            <consortium name="The Broad Institute Genomics Platform"/>
            <consortium name="The Broad Institute Genome Sequencing Center for Infectious Disease"/>
            <person name="Wu L."/>
            <person name="Ma J."/>
        </authorList>
    </citation>
    <scope>NUCLEOTIDE SEQUENCE [LARGE SCALE GENOMIC DNA]</scope>
    <source>
        <strain evidence="5">JCM 16953</strain>
    </source>
</reference>
<feature type="domain" description="N-acetyltransferase" evidence="3">
    <location>
        <begin position="6"/>
        <end position="152"/>
    </location>
</feature>